<evidence type="ECO:0000313" key="7">
    <source>
        <dbReference type="EMBL" id="SJN39752.1"/>
    </source>
</evidence>
<feature type="domain" description="VWFA" evidence="6">
    <location>
        <begin position="95"/>
        <end position="285"/>
    </location>
</feature>
<evidence type="ECO:0000256" key="4">
    <source>
        <dbReference type="ARBA" id="ARBA00023136"/>
    </source>
</evidence>
<accession>A0A1R4K6K3</accession>
<name>A0A1R4K6K3_9ACTN</name>
<sequence length="325" mass="34890">MAVMHDVLLLTQFMRPHRLWLLMLVPAIGLLYLLLNGRFRPQPGRRRTRLDLVIPKDASWKRHGAVLLALASLTSLVVAWAMPKAYTNVPRDRATVVIAIDVSRSMVASDVQPNRLAAAQTAAQAFTKELPERFNVALVTFAATTQIVVPPTTDRGAVDRAIENLEVAPSTAIGDGIYTSLDALKLVPPDKDHPKETAPAAIVLLSDGATNIGRSSLAAAEQSRAQNVPVYTIAYGTSTGYVMEGGQRQPVPVNHAELSAVARASGGKKFAAASKDELEAVYKTIAQSVGYEKVYTEVTDKYAGLALLFAVLASLGVISLGARWP</sequence>
<evidence type="ECO:0000256" key="1">
    <source>
        <dbReference type="ARBA" id="ARBA00022475"/>
    </source>
</evidence>
<dbReference type="Proteomes" id="UP000188342">
    <property type="component" value="Unassembled WGS sequence"/>
</dbReference>
<dbReference type="PANTHER" id="PTHR22550:SF5">
    <property type="entry name" value="LEUCINE ZIPPER PROTEIN 4"/>
    <property type="match status" value="1"/>
</dbReference>
<organism evidence="7 8">
    <name type="scientific">Luteococcus japonicus LSP_Lj1</name>
    <dbReference type="NCBI Taxonomy" id="1255658"/>
    <lineage>
        <taxon>Bacteria</taxon>
        <taxon>Bacillati</taxon>
        <taxon>Actinomycetota</taxon>
        <taxon>Actinomycetes</taxon>
        <taxon>Propionibacteriales</taxon>
        <taxon>Propionibacteriaceae</taxon>
        <taxon>Luteococcus</taxon>
    </lineage>
</organism>
<dbReference type="Pfam" id="PF13519">
    <property type="entry name" value="VWA_2"/>
    <property type="match status" value="1"/>
</dbReference>
<dbReference type="PROSITE" id="PS50234">
    <property type="entry name" value="VWFA"/>
    <property type="match status" value="1"/>
</dbReference>
<keyword evidence="8" id="KW-1185">Reference proteome</keyword>
<evidence type="ECO:0000256" key="2">
    <source>
        <dbReference type="ARBA" id="ARBA00022692"/>
    </source>
</evidence>
<dbReference type="AlphaFoldDB" id="A0A1R4K6K3"/>
<dbReference type="SUPFAM" id="SSF53300">
    <property type="entry name" value="vWA-like"/>
    <property type="match status" value="1"/>
</dbReference>
<protein>
    <recommendedName>
        <fullName evidence="6">VWFA domain-containing protein</fullName>
    </recommendedName>
</protein>
<dbReference type="InterPro" id="IPR002035">
    <property type="entry name" value="VWF_A"/>
</dbReference>
<gene>
    <name evidence="7" type="ORF">FM114_11720</name>
</gene>
<dbReference type="STRING" id="1255658.FM114_11720"/>
<dbReference type="SMART" id="SM00327">
    <property type="entry name" value="VWA"/>
    <property type="match status" value="1"/>
</dbReference>
<dbReference type="EMBL" id="FUKQ01000044">
    <property type="protein sequence ID" value="SJN39752.1"/>
    <property type="molecule type" value="Genomic_DNA"/>
</dbReference>
<feature type="transmembrane region" description="Helical" evidence="5">
    <location>
        <begin position="20"/>
        <end position="39"/>
    </location>
</feature>
<proteinExistence type="predicted"/>
<keyword evidence="4 5" id="KW-0472">Membrane</keyword>
<reference evidence="7 8" key="1">
    <citation type="submission" date="2017-02" db="EMBL/GenBank/DDBJ databases">
        <authorList>
            <person name="Peterson S.W."/>
        </authorList>
    </citation>
    <scope>NUCLEOTIDE SEQUENCE [LARGE SCALE GENOMIC DNA]</scope>
    <source>
        <strain evidence="7 8">LSP_Lj1</strain>
    </source>
</reference>
<keyword evidence="2 5" id="KW-0812">Transmembrane</keyword>
<evidence type="ECO:0000256" key="5">
    <source>
        <dbReference type="SAM" id="Phobius"/>
    </source>
</evidence>
<dbReference type="InterPro" id="IPR050768">
    <property type="entry name" value="UPF0353/GerABKA_families"/>
</dbReference>
<evidence type="ECO:0000259" key="6">
    <source>
        <dbReference type="PROSITE" id="PS50234"/>
    </source>
</evidence>
<dbReference type="InterPro" id="IPR036465">
    <property type="entry name" value="vWFA_dom_sf"/>
</dbReference>
<feature type="transmembrane region" description="Helical" evidence="5">
    <location>
        <begin position="302"/>
        <end position="322"/>
    </location>
</feature>
<keyword evidence="3 5" id="KW-1133">Transmembrane helix</keyword>
<evidence type="ECO:0000256" key="3">
    <source>
        <dbReference type="ARBA" id="ARBA00022989"/>
    </source>
</evidence>
<keyword evidence="1" id="KW-1003">Cell membrane</keyword>
<dbReference type="PANTHER" id="PTHR22550">
    <property type="entry name" value="SPORE GERMINATION PROTEIN"/>
    <property type="match status" value="1"/>
</dbReference>
<dbReference type="Gene3D" id="3.40.50.410">
    <property type="entry name" value="von Willebrand factor, type A domain"/>
    <property type="match status" value="1"/>
</dbReference>
<evidence type="ECO:0000313" key="8">
    <source>
        <dbReference type="Proteomes" id="UP000188342"/>
    </source>
</evidence>